<evidence type="ECO:0000256" key="1">
    <source>
        <dbReference type="ARBA" id="ARBA00001971"/>
    </source>
</evidence>
<evidence type="ECO:0000256" key="4">
    <source>
        <dbReference type="ARBA" id="ARBA00023002"/>
    </source>
</evidence>
<dbReference type="SUPFAM" id="SSF48264">
    <property type="entry name" value="Cytochrome P450"/>
    <property type="match status" value="1"/>
</dbReference>
<dbReference type="RefSeq" id="XP_007914231.1">
    <property type="nucleotide sequence ID" value="XM_007916040.1"/>
</dbReference>
<dbReference type="KEGG" id="tmn:UCRPA7_3486"/>
<proteinExistence type="inferred from homology"/>
<dbReference type="AlphaFoldDB" id="R8BNT7"/>
<organism evidence="9 10">
    <name type="scientific">Phaeoacremonium minimum (strain UCR-PA7)</name>
    <name type="common">Esca disease fungus</name>
    <name type="synonym">Togninia minima</name>
    <dbReference type="NCBI Taxonomy" id="1286976"/>
    <lineage>
        <taxon>Eukaryota</taxon>
        <taxon>Fungi</taxon>
        <taxon>Dikarya</taxon>
        <taxon>Ascomycota</taxon>
        <taxon>Pezizomycotina</taxon>
        <taxon>Sordariomycetes</taxon>
        <taxon>Sordariomycetidae</taxon>
        <taxon>Togniniales</taxon>
        <taxon>Togniniaceae</taxon>
        <taxon>Phaeoacremonium</taxon>
    </lineage>
</organism>
<keyword evidence="7 8" id="KW-0349">Heme</keyword>
<sequence>MEKQNYCDQIWGYDTHDGIKLVIPRNRWDEFRNHPSFTFKASVDNDMLVEYTKFGGPPDYFNKAITGGLNPTLGEYVPVLHALIIKHMKSVVGEFDNWEEIRVHERVLKLVTRVSSRAFYGSSTTDSDEWLGIAYGYLGAVIATIRLLKTIPPVLRPVVHFFSPQKKAIKKQFKEASKFVTETIQLRRQLGGIQLDSPPSLFDHLTTGKNVIYAEDIDAQTLHQMTLIAVGNSTTVSSAIQAVYDLIDRPEHIPALLEEIQRAERDENGFLTRSGLQEMRFMDSFLKESFRLNGSGITTFARASIEDVTLKDGIFIPKGTKIEIAAGAIDRDPNKWPNPLSFDATRHLKARERPGHEHKHTFVSTSADDLGFGYGRHVCPGRYLTDIVDKLVICELLLNYELKFLPGKRRPTNIEYENIAEADPSASILIKSKTP</sequence>
<name>R8BNT7_PHAM7</name>
<dbReference type="GO" id="GO:0005506">
    <property type="term" value="F:iron ion binding"/>
    <property type="evidence" value="ECO:0007669"/>
    <property type="project" value="InterPro"/>
</dbReference>
<dbReference type="InterPro" id="IPR001128">
    <property type="entry name" value="Cyt_P450"/>
</dbReference>
<comment type="cofactor">
    <cofactor evidence="1 7">
        <name>heme</name>
        <dbReference type="ChEBI" id="CHEBI:30413"/>
    </cofactor>
</comment>
<protein>
    <submittedName>
        <fullName evidence="9">Putative cytochrome p450 protein</fullName>
    </submittedName>
</protein>
<dbReference type="OrthoDB" id="1844152at2759"/>
<dbReference type="GO" id="GO:0016705">
    <property type="term" value="F:oxidoreductase activity, acting on paired donors, with incorporation or reduction of molecular oxygen"/>
    <property type="evidence" value="ECO:0007669"/>
    <property type="project" value="InterPro"/>
</dbReference>
<evidence type="ECO:0000256" key="8">
    <source>
        <dbReference type="RuleBase" id="RU000461"/>
    </source>
</evidence>
<dbReference type="PRINTS" id="PR00465">
    <property type="entry name" value="EP450IV"/>
</dbReference>
<evidence type="ECO:0000256" key="6">
    <source>
        <dbReference type="ARBA" id="ARBA00023033"/>
    </source>
</evidence>
<dbReference type="GeneID" id="19323839"/>
<reference evidence="10" key="1">
    <citation type="journal article" date="2013" name="Genome Announc.">
        <title>Draft genome sequence of the ascomycete Phaeoacremonium aleophilum strain UCR-PA7, a causal agent of the esca disease complex in grapevines.</title>
        <authorList>
            <person name="Blanco-Ulate B."/>
            <person name="Rolshausen P."/>
            <person name="Cantu D."/>
        </authorList>
    </citation>
    <scope>NUCLEOTIDE SEQUENCE [LARGE SCALE GENOMIC DNA]</scope>
    <source>
        <strain evidence="10">UCR-PA7</strain>
    </source>
</reference>
<dbReference type="PANTHER" id="PTHR46206">
    <property type="entry name" value="CYTOCHROME P450"/>
    <property type="match status" value="1"/>
</dbReference>
<dbReference type="Proteomes" id="UP000014074">
    <property type="component" value="Unassembled WGS sequence"/>
</dbReference>
<comment type="similarity">
    <text evidence="2 8">Belongs to the cytochrome P450 family.</text>
</comment>
<dbReference type="InterPro" id="IPR017972">
    <property type="entry name" value="Cyt_P450_CS"/>
</dbReference>
<dbReference type="InterPro" id="IPR036396">
    <property type="entry name" value="Cyt_P450_sf"/>
</dbReference>
<evidence type="ECO:0000256" key="5">
    <source>
        <dbReference type="ARBA" id="ARBA00023004"/>
    </source>
</evidence>
<dbReference type="CDD" id="cd11041">
    <property type="entry name" value="CYP503A1-like"/>
    <property type="match status" value="1"/>
</dbReference>
<evidence type="ECO:0000256" key="2">
    <source>
        <dbReference type="ARBA" id="ARBA00010617"/>
    </source>
</evidence>
<dbReference type="EMBL" id="KB933057">
    <property type="protein sequence ID" value="EOO01012.1"/>
    <property type="molecule type" value="Genomic_DNA"/>
</dbReference>
<dbReference type="GO" id="GO:0020037">
    <property type="term" value="F:heme binding"/>
    <property type="evidence" value="ECO:0007669"/>
    <property type="project" value="InterPro"/>
</dbReference>
<evidence type="ECO:0000256" key="7">
    <source>
        <dbReference type="PIRSR" id="PIRSR602403-1"/>
    </source>
</evidence>
<dbReference type="Pfam" id="PF00067">
    <property type="entry name" value="p450"/>
    <property type="match status" value="1"/>
</dbReference>
<keyword evidence="10" id="KW-1185">Reference proteome</keyword>
<dbReference type="PROSITE" id="PS00086">
    <property type="entry name" value="CYTOCHROME_P450"/>
    <property type="match status" value="1"/>
</dbReference>
<keyword evidence="6 8" id="KW-0503">Monooxygenase</keyword>
<evidence type="ECO:0000313" key="9">
    <source>
        <dbReference type="EMBL" id="EOO01012.1"/>
    </source>
</evidence>
<gene>
    <name evidence="9" type="ORF">UCRPA7_3486</name>
</gene>
<dbReference type="Gene3D" id="1.10.630.10">
    <property type="entry name" value="Cytochrome P450"/>
    <property type="match status" value="1"/>
</dbReference>
<evidence type="ECO:0000256" key="3">
    <source>
        <dbReference type="ARBA" id="ARBA00022723"/>
    </source>
</evidence>
<dbReference type="HOGENOM" id="CLU_022195_0_0_1"/>
<keyword evidence="4 8" id="KW-0560">Oxidoreductase</keyword>
<accession>R8BNT7</accession>
<evidence type="ECO:0000313" key="10">
    <source>
        <dbReference type="Proteomes" id="UP000014074"/>
    </source>
</evidence>
<dbReference type="InterPro" id="IPR002403">
    <property type="entry name" value="Cyt_P450_E_grp-IV"/>
</dbReference>
<dbReference type="GO" id="GO:0004497">
    <property type="term" value="F:monooxygenase activity"/>
    <property type="evidence" value="ECO:0007669"/>
    <property type="project" value="UniProtKB-KW"/>
</dbReference>
<feature type="binding site" description="axial binding residue" evidence="7">
    <location>
        <position position="379"/>
    </location>
    <ligand>
        <name>heme</name>
        <dbReference type="ChEBI" id="CHEBI:30413"/>
    </ligand>
    <ligandPart>
        <name>Fe</name>
        <dbReference type="ChEBI" id="CHEBI:18248"/>
    </ligandPart>
</feature>
<keyword evidence="5 7" id="KW-0408">Iron</keyword>
<keyword evidence="3 7" id="KW-0479">Metal-binding</keyword>
<dbReference type="eggNOG" id="KOG0156">
    <property type="taxonomic scope" value="Eukaryota"/>
</dbReference>